<dbReference type="InterPro" id="IPR029063">
    <property type="entry name" value="SAM-dependent_MTases_sf"/>
</dbReference>
<evidence type="ECO:0000256" key="2">
    <source>
        <dbReference type="ARBA" id="ARBA00022679"/>
    </source>
</evidence>
<organism evidence="5 6">
    <name type="scientific">Streptomyces celluloflavus</name>
    <dbReference type="NCBI Taxonomy" id="58344"/>
    <lineage>
        <taxon>Bacteria</taxon>
        <taxon>Bacillati</taxon>
        <taxon>Actinomycetota</taxon>
        <taxon>Actinomycetes</taxon>
        <taxon>Kitasatosporales</taxon>
        <taxon>Streptomycetaceae</taxon>
        <taxon>Streptomyces</taxon>
    </lineage>
</organism>
<dbReference type="SUPFAM" id="SSF53335">
    <property type="entry name" value="S-adenosyl-L-methionine-dependent methyltransferases"/>
    <property type="match status" value="1"/>
</dbReference>
<feature type="region of interest" description="Disordered" evidence="3">
    <location>
        <begin position="1"/>
        <end position="35"/>
    </location>
</feature>
<evidence type="ECO:0000313" key="6">
    <source>
        <dbReference type="Proteomes" id="UP001610990"/>
    </source>
</evidence>
<dbReference type="Proteomes" id="UP001610990">
    <property type="component" value="Unassembled WGS sequence"/>
</dbReference>
<comment type="caution">
    <text evidence="5">The sequence shown here is derived from an EMBL/GenBank/DDBJ whole genome shotgun (WGS) entry which is preliminary data.</text>
</comment>
<evidence type="ECO:0000259" key="4">
    <source>
        <dbReference type="Pfam" id="PF01555"/>
    </source>
</evidence>
<keyword evidence="2" id="KW-0808">Transferase</keyword>
<evidence type="ECO:0000256" key="3">
    <source>
        <dbReference type="SAM" id="MobiDB-lite"/>
    </source>
</evidence>
<dbReference type="InterPro" id="IPR002941">
    <property type="entry name" value="DNA_methylase_N4/N6"/>
</dbReference>
<dbReference type="GO" id="GO:0008168">
    <property type="term" value="F:methyltransferase activity"/>
    <property type="evidence" value="ECO:0007669"/>
    <property type="project" value="UniProtKB-KW"/>
</dbReference>
<dbReference type="EMBL" id="JBIRGH010000012">
    <property type="protein sequence ID" value="MFH8586866.1"/>
    <property type="molecule type" value="Genomic_DNA"/>
</dbReference>
<dbReference type="Pfam" id="PF01555">
    <property type="entry name" value="N6_N4_Mtase"/>
    <property type="match status" value="1"/>
</dbReference>
<dbReference type="Gene3D" id="3.40.50.150">
    <property type="entry name" value="Vaccinia Virus protein VP39"/>
    <property type="match status" value="1"/>
</dbReference>
<dbReference type="GO" id="GO:0032259">
    <property type="term" value="P:methylation"/>
    <property type="evidence" value="ECO:0007669"/>
    <property type="project" value="UniProtKB-KW"/>
</dbReference>
<evidence type="ECO:0000313" key="5">
    <source>
        <dbReference type="EMBL" id="MFH8586866.1"/>
    </source>
</evidence>
<keyword evidence="1 5" id="KW-0489">Methyltransferase</keyword>
<proteinExistence type="predicted"/>
<evidence type="ECO:0000256" key="1">
    <source>
        <dbReference type="ARBA" id="ARBA00022603"/>
    </source>
</evidence>
<feature type="domain" description="DNA methylase N-4/N-6" evidence="4">
    <location>
        <begin position="29"/>
        <end position="92"/>
    </location>
</feature>
<dbReference type="InterPro" id="IPR001091">
    <property type="entry name" value="RM_Methyltransferase"/>
</dbReference>
<name>A0ABW7RFN6_9ACTN</name>
<protein>
    <submittedName>
        <fullName evidence="5">DNA methyltransferase</fullName>
    </submittedName>
</protein>
<sequence length="99" mass="10364">MSSSCGAATANPGNGPVYLPGHFTGSQPRGNERQHITQKPLDVMRQLGRIAPPGGTVLDSFAGSGTTGAAALFERRNFTGIEQSTTYADIARERLAKCA</sequence>
<keyword evidence="6" id="KW-1185">Reference proteome</keyword>
<accession>A0ABW7RFN6</accession>
<reference evidence="5 6" key="1">
    <citation type="submission" date="2024-10" db="EMBL/GenBank/DDBJ databases">
        <title>The Natural Products Discovery Center: Release of the First 8490 Sequenced Strains for Exploring Actinobacteria Biosynthetic Diversity.</title>
        <authorList>
            <person name="Kalkreuter E."/>
            <person name="Kautsar S.A."/>
            <person name="Yang D."/>
            <person name="Bader C.D."/>
            <person name="Teijaro C.N."/>
            <person name="Fluegel L."/>
            <person name="Davis C.M."/>
            <person name="Simpson J.R."/>
            <person name="Lauterbach L."/>
            <person name="Steele A.D."/>
            <person name="Gui C."/>
            <person name="Meng S."/>
            <person name="Li G."/>
            <person name="Viehrig K."/>
            <person name="Ye F."/>
            <person name="Su P."/>
            <person name="Kiefer A.F."/>
            <person name="Nichols A."/>
            <person name="Cepeda A.J."/>
            <person name="Yan W."/>
            <person name="Fan B."/>
            <person name="Jiang Y."/>
            <person name="Adhikari A."/>
            <person name="Zheng C.-J."/>
            <person name="Schuster L."/>
            <person name="Cowan T.M."/>
            <person name="Smanski M.J."/>
            <person name="Chevrette M.G."/>
            <person name="De Carvalho L.P.S."/>
            <person name="Shen B."/>
        </authorList>
    </citation>
    <scope>NUCLEOTIDE SEQUENCE [LARGE SCALE GENOMIC DNA]</scope>
    <source>
        <strain evidence="5 6">NPDC018013</strain>
    </source>
</reference>
<dbReference type="PRINTS" id="PR00508">
    <property type="entry name" value="S21N4MTFRASE"/>
</dbReference>
<dbReference type="RefSeq" id="WP_397673939.1">
    <property type="nucleotide sequence ID" value="NZ_JBIRGH010000012.1"/>
</dbReference>
<gene>
    <name evidence="5" type="ORF">ACH4GP_21100</name>
</gene>